<evidence type="ECO:0000313" key="3">
    <source>
        <dbReference type="Proteomes" id="UP000002164"/>
    </source>
</evidence>
<keyword evidence="1" id="KW-1133">Transmembrane helix</keyword>
<dbReference type="EnsemblBacteria" id="ACA42333">
    <property type="protein sequence ID" value="ACA42333"/>
    <property type="gene ID" value="Bsph_p103"/>
</dbReference>
<dbReference type="HOGENOM" id="CLU_2058524_0_0_9"/>
<reference evidence="2 3" key="1">
    <citation type="journal article" date="2008" name="J. Bacteriol.">
        <title>Complete genome sequence of the mosquitocidal bacterium Bacillus sphaericus C3-41 and comparison with those of closely related Bacillus species.</title>
        <authorList>
            <person name="Hu X."/>
            <person name="Fan W."/>
            <person name="Han B."/>
            <person name="Liu H."/>
            <person name="Zheng D."/>
            <person name="Li Q."/>
            <person name="Dong W."/>
            <person name="Yan J."/>
            <person name="Gao M."/>
            <person name="Berry C."/>
            <person name="Yuan Z."/>
        </authorList>
    </citation>
    <scope>NUCLEOTIDE SEQUENCE [LARGE SCALE GENOMIC DNA]</scope>
    <source>
        <strain evidence="2 3">C3-41</strain>
        <plasmid evidence="2 3">pBsph</plasmid>
    </source>
</reference>
<name>B1I0H4_LYSSC</name>
<geneLocation type="plasmid" evidence="2 3">
    <name>pBsph</name>
</geneLocation>
<protein>
    <submittedName>
        <fullName evidence="2">Uncharacterized protein</fullName>
    </submittedName>
</protein>
<dbReference type="KEGG" id="lsp:Bsph_p103"/>
<organism evidence="2 3">
    <name type="scientific">Lysinibacillus sphaericus (strain C3-41)</name>
    <dbReference type="NCBI Taxonomy" id="444177"/>
    <lineage>
        <taxon>Bacteria</taxon>
        <taxon>Bacillati</taxon>
        <taxon>Bacillota</taxon>
        <taxon>Bacilli</taxon>
        <taxon>Bacillales</taxon>
        <taxon>Bacillaceae</taxon>
        <taxon>Lysinibacillus</taxon>
    </lineage>
</organism>
<dbReference type="EMBL" id="CP000818">
    <property type="protein sequence ID" value="ACA42333.1"/>
    <property type="molecule type" value="Genomic_DNA"/>
</dbReference>
<keyword evidence="1" id="KW-0472">Membrane</keyword>
<dbReference type="Proteomes" id="UP000002164">
    <property type="component" value="Plasmid pBsph"/>
</dbReference>
<evidence type="ECO:0000256" key="1">
    <source>
        <dbReference type="SAM" id="Phobius"/>
    </source>
</evidence>
<evidence type="ECO:0000313" key="2">
    <source>
        <dbReference type="EMBL" id="ACA42333.1"/>
    </source>
</evidence>
<proteinExistence type="predicted"/>
<keyword evidence="1" id="KW-0812">Transmembrane</keyword>
<sequence>MEDKKMGNKSTVIILLTGFTMVIGLGFYVIKEYYRILDPEEHTVTNFKLIENTTYSYLEFESNNETMKINIDNIRNIILSDENYSYYSYLRPHYTIHFTEEDYERFFSENDKGKGNSAE</sequence>
<accession>B1I0H4</accession>
<dbReference type="AlphaFoldDB" id="B1I0H4"/>
<gene>
    <name evidence="2" type="ordered locus">Bsph_p103</name>
</gene>
<feature type="transmembrane region" description="Helical" evidence="1">
    <location>
        <begin position="12"/>
        <end position="30"/>
    </location>
</feature>
<keyword evidence="2" id="KW-0614">Plasmid</keyword>